<dbReference type="AlphaFoldDB" id="I3XA14"/>
<dbReference type="HOGENOM" id="CLU_3239662_0_0_5"/>
<evidence type="ECO:0000313" key="1">
    <source>
        <dbReference type="EMBL" id="AFL52720.1"/>
    </source>
</evidence>
<dbReference type="PATRIC" id="fig|1185652.3.peg.4342"/>
<name>I3XA14_SINF2</name>
<organism evidence="1 2">
    <name type="scientific">Sinorhizobium fredii (strain USDA 257)</name>
    <dbReference type="NCBI Taxonomy" id="1185652"/>
    <lineage>
        <taxon>Bacteria</taxon>
        <taxon>Pseudomonadati</taxon>
        <taxon>Pseudomonadota</taxon>
        <taxon>Alphaproteobacteria</taxon>
        <taxon>Hyphomicrobiales</taxon>
        <taxon>Rhizobiaceae</taxon>
        <taxon>Sinorhizobium/Ensifer group</taxon>
        <taxon>Sinorhizobium</taxon>
    </lineage>
</organism>
<reference evidence="1 2" key="1">
    <citation type="journal article" date="2012" name="J. Bacteriol.">
        <title>Complete genome sequence of the broad-host-range strain Sinorhizobium fredii USDA257.</title>
        <authorList>
            <person name="Schuldes J."/>
            <person name="Rodriguez Orbegoso M."/>
            <person name="Schmeisser C."/>
            <person name="Krishnan H.B."/>
            <person name="Daniel R."/>
            <person name="Streit W.R."/>
        </authorList>
    </citation>
    <scope>NUCLEOTIDE SEQUENCE [LARGE SCALE GENOMIC DNA]</scope>
    <source>
        <strain evidence="1 2">USDA 257</strain>
    </source>
</reference>
<dbReference type="Proteomes" id="UP000006180">
    <property type="component" value="Chromosome"/>
</dbReference>
<proteinExistence type="predicted"/>
<evidence type="ECO:0000313" key="2">
    <source>
        <dbReference type="Proteomes" id="UP000006180"/>
    </source>
</evidence>
<dbReference type="KEGG" id="sfd:USDA257_c41800"/>
<protein>
    <submittedName>
        <fullName evidence="1">Uncharacterized protein</fullName>
    </submittedName>
</protein>
<sequence length="43" mass="4879">MKRIDQTMRETSQTVETSEKGRYFKAPVFAVAPMIDGTETAKK</sequence>
<gene>
    <name evidence="1" type="ORF">USDA257_c41800</name>
</gene>
<accession>I3XA14</accession>
<dbReference type="EMBL" id="CP003563">
    <property type="protein sequence ID" value="AFL52720.1"/>
    <property type="molecule type" value="Genomic_DNA"/>
</dbReference>